<keyword evidence="1" id="KW-1133">Transmembrane helix</keyword>
<dbReference type="EMBL" id="JAPDFL010000001">
    <property type="protein sequence ID" value="MCW1934127.1"/>
    <property type="molecule type" value="Genomic_DNA"/>
</dbReference>
<sequence length="1117" mass="118988">MSGLRILTAPALDPGAARLEITLPEGLTVAEIVAAALPAASQADLAHARVALVTPTGSAIVPRALWHRVRPKPGVRIVIRLIPGKDALRTILSIVVSIAALALGTMFGPAVGTFLGIGKIAGTALVTIGANLLGNLLINALIPPVKPDEERPSFSISGWRNRLDPNGAVPVLLGQIRYTPPFAAQSWTEISGDLQYIHALFNFGEGPIELSDFRIGDTSISEFDEIDIEVRQGHAGDDPCSLYPLQILEEQIGVELTRPLPRNDAGEVTGGAPIETPVVRTTGSDASGASVIFAFPSGLAWFDDDGDKHHMAIYVRVEQRLVTAEEWTETTVLTLVGRKAEGFYRQHTWTFPERGRWQIRLTMLSAETEDTKVLQRLVWAGLQTIRPEYPLNYHRPLALVAVRAKATYQLSGALDTFSAMGRRICLDWDHESETWLTRATSNPASLYRYVLQCPANPKPAPDAEIDLAQLADWHDFCRLKGLHYNRVQDRAGTTLREALTEIAVAGRASPRHDGLRWGVVIDRPADLIVDHVSPRNSWNVSVSRAYTEKPHAWIARFQDQGNDYATAERVIRRPGYAGDITLTEPLEMPGLTDAAIVYREGIRRFHEAALRPDLIEVTQDGAVRVATRGDAVVISHDVLSNTQGSARVRAVVGTAVHLDEAVTMAEGVSYALRFRVFEGDADTVGTSVIRAVATLPGESDLVTLTGNGPMPLAGDLVLFGEAGSESFKVIVSRVETTEDQCSILRAVAAAPEIDTLTDAAEIPDWSSRVGAEIDASLLAPPAPRFTSVSSTVVWNPGEGREPVGFWEPGEINYFLKPGAGLVYTASYRIGHRLGTVSDWTEFDLPAASSGGSIAPYPHGYTAQIRAQAISFAGVAGPWSPPITLVIGAGAAAIPAALDPESINITPLLGGALIQLATGGDGATTRLQIYRSTSDVLDRATDAVGTPHPVSPLTSYSFALGDTTRSNLVTNGGFATEAAWVPGAGWAIAAGVATHTGGASGAITQGITTETGKWYRAAVTVKDRTAGTLTPQLTGGSTISGTVATTNAEHLDRLQAVSGNDTVGFLASATFDGAIDDAVLYLETAACLSQGIHYVWVEPQNADGSPGPAVGPFPVTII</sequence>
<keyword evidence="1" id="KW-0812">Transmembrane</keyword>
<proteinExistence type="predicted"/>
<name>A0ABT3H2X9_9RHOB</name>
<evidence type="ECO:0000259" key="2">
    <source>
        <dbReference type="Pfam" id="PF24801"/>
    </source>
</evidence>
<dbReference type="RefSeq" id="WP_264506952.1">
    <property type="nucleotide sequence ID" value="NZ_JAPDFL010000001.1"/>
</dbReference>
<feature type="transmembrane region" description="Helical" evidence="1">
    <location>
        <begin position="87"/>
        <end position="108"/>
    </location>
</feature>
<dbReference type="Pfam" id="PF24801">
    <property type="entry name" value="FNIII-A_GpJ"/>
    <property type="match status" value="1"/>
</dbReference>
<gene>
    <name evidence="3" type="ORF">OKW52_18160</name>
</gene>
<reference evidence="3 4" key="1">
    <citation type="submission" date="2022-10" db="EMBL/GenBank/DDBJ databases">
        <title>Pararhodobacter sp. nov., isolated from marine algae.</title>
        <authorList>
            <person name="Choi B.J."/>
            <person name="Kim J.M."/>
            <person name="Lee J.K."/>
            <person name="Choi D.G."/>
            <person name="Jeon C.O."/>
        </authorList>
    </citation>
    <scope>NUCLEOTIDE SEQUENCE [LARGE SCALE GENOMIC DNA]</scope>
    <source>
        <strain evidence="3 4">ZQ420</strain>
    </source>
</reference>
<feature type="domain" description="Tip attachment protein J HDII-ins2" evidence="2">
    <location>
        <begin position="275"/>
        <end position="386"/>
    </location>
</feature>
<accession>A0ABT3H2X9</accession>
<dbReference type="InterPro" id="IPR055385">
    <property type="entry name" value="GpJ_HDII-ins2"/>
</dbReference>
<keyword evidence="1" id="KW-0472">Membrane</keyword>
<protein>
    <submittedName>
        <fullName evidence="3">Phage tail protein</fullName>
    </submittedName>
</protein>
<dbReference type="Proteomes" id="UP001208938">
    <property type="component" value="Unassembled WGS sequence"/>
</dbReference>
<evidence type="ECO:0000313" key="3">
    <source>
        <dbReference type="EMBL" id="MCW1934127.1"/>
    </source>
</evidence>
<evidence type="ECO:0000313" key="4">
    <source>
        <dbReference type="Proteomes" id="UP001208938"/>
    </source>
</evidence>
<organism evidence="3 4">
    <name type="scientific">Pararhodobacter zhoushanensis</name>
    <dbReference type="NCBI Taxonomy" id="2479545"/>
    <lineage>
        <taxon>Bacteria</taxon>
        <taxon>Pseudomonadati</taxon>
        <taxon>Pseudomonadota</taxon>
        <taxon>Alphaproteobacteria</taxon>
        <taxon>Rhodobacterales</taxon>
        <taxon>Paracoccaceae</taxon>
        <taxon>Pararhodobacter</taxon>
    </lineage>
</organism>
<keyword evidence="4" id="KW-1185">Reference proteome</keyword>
<evidence type="ECO:0000256" key="1">
    <source>
        <dbReference type="SAM" id="Phobius"/>
    </source>
</evidence>
<comment type="caution">
    <text evidence="3">The sequence shown here is derived from an EMBL/GenBank/DDBJ whole genome shotgun (WGS) entry which is preliminary data.</text>
</comment>